<name>A0A815JZF4_9BILA</name>
<dbReference type="EMBL" id="CAJNOH010005083">
    <property type="protein sequence ID" value="CAF1388818.1"/>
    <property type="molecule type" value="Genomic_DNA"/>
</dbReference>
<evidence type="ECO:0000313" key="3">
    <source>
        <dbReference type="Proteomes" id="UP000663854"/>
    </source>
</evidence>
<proteinExistence type="predicted"/>
<feature type="non-terminal residue" evidence="1">
    <location>
        <position position="1"/>
    </location>
</feature>
<evidence type="ECO:0000313" key="4">
    <source>
        <dbReference type="Proteomes" id="UP000663870"/>
    </source>
</evidence>
<protein>
    <submittedName>
        <fullName evidence="1">Uncharacterized protein</fullName>
    </submittedName>
</protein>
<comment type="caution">
    <text evidence="1">The sequence shown here is derived from an EMBL/GenBank/DDBJ whole genome shotgun (WGS) entry which is preliminary data.</text>
</comment>
<dbReference type="EMBL" id="CAJNOL010006568">
    <property type="protein sequence ID" value="CAF1619425.1"/>
    <property type="molecule type" value="Genomic_DNA"/>
</dbReference>
<dbReference type="Proteomes" id="UP000663870">
    <property type="component" value="Unassembled WGS sequence"/>
</dbReference>
<sequence length="217" mass="25573">FIDYMESFGLTLINKLNKNSTNAKTQIDYCFTNGNGLKSDYFESLTSFHKPIWIRKREILTGIHVDEIKQIRTDIPFNLKDLRIYDQSDMMEVDEEFSSDRYKTVDENEQTDIDTTFNLKDRHTNDQSDMMEIDEQSSFANYENIDSNSRKILDHFLLVPDFNRTAGGHLKYIGYKSDMNKLGFCIYYNGTHYDALLPFQDNPQQFLPHFDLFNMSL</sequence>
<evidence type="ECO:0000313" key="2">
    <source>
        <dbReference type="EMBL" id="CAF1619425.1"/>
    </source>
</evidence>
<evidence type="ECO:0000313" key="1">
    <source>
        <dbReference type="EMBL" id="CAF1388818.1"/>
    </source>
</evidence>
<accession>A0A815JZF4</accession>
<organism evidence="1 3">
    <name type="scientific">Rotaria sordida</name>
    <dbReference type="NCBI Taxonomy" id="392033"/>
    <lineage>
        <taxon>Eukaryota</taxon>
        <taxon>Metazoa</taxon>
        <taxon>Spiralia</taxon>
        <taxon>Gnathifera</taxon>
        <taxon>Rotifera</taxon>
        <taxon>Eurotatoria</taxon>
        <taxon>Bdelloidea</taxon>
        <taxon>Philodinida</taxon>
        <taxon>Philodinidae</taxon>
        <taxon>Rotaria</taxon>
    </lineage>
</organism>
<dbReference type="Proteomes" id="UP000663854">
    <property type="component" value="Unassembled WGS sequence"/>
</dbReference>
<dbReference type="AlphaFoldDB" id="A0A815JZF4"/>
<keyword evidence="4" id="KW-1185">Reference proteome</keyword>
<reference evidence="1" key="1">
    <citation type="submission" date="2021-02" db="EMBL/GenBank/DDBJ databases">
        <authorList>
            <person name="Nowell W R."/>
        </authorList>
    </citation>
    <scope>NUCLEOTIDE SEQUENCE</scope>
</reference>
<gene>
    <name evidence="2" type="ORF">JXQ802_LOCUS50407</name>
    <name evidence="1" type="ORF">PYM288_LOCUS34232</name>
</gene>